<dbReference type="EMBL" id="AXCN02001109">
    <property type="status" value="NOT_ANNOTATED_CDS"/>
    <property type="molecule type" value="Genomic_DNA"/>
</dbReference>
<dbReference type="CDD" id="cd00190">
    <property type="entry name" value="Tryp_SPc"/>
    <property type="match status" value="1"/>
</dbReference>
<dbReference type="EnsemblMetazoa" id="AFAF009219-RA">
    <property type="protein sequence ID" value="AFAF009219-PA"/>
    <property type="gene ID" value="AFAF009219"/>
</dbReference>
<evidence type="ECO:0000256" key="6">
    <source>
        <dbReference type="ARBA" id="ARBA00023157"/>
    </source>
</evidence>
<evidence type="ECO:0000256" key="4">
    <source>
        <dbReference type="ARBA" id="ARBA00022729"/>
    </source>
</evidence>
<feature type="compositionally biased region" description="Low complexity" evidence="9">
    <location>
        <begin position="94"/>
        <end position="104"/>
    </location>
</feature>
<name>A0A182QFM8_9DIPT</name>
<dbReference type="STRING" id="69004.A0A182QFM8"/>
<sequence>MELSVFVLGLATILAVSVVARQTSRSSGQCAANEICVASDKCVDGMIDTVGQNILGPRINTPCDDFGMTCCGYNPSTFAGGEDSDSEEHMTSKTTTTRTTTTTTEEPDDPDWSAQCGVRSVSSESVDNFNETARFEYPWSVAVFSVKKILNRPKNEFLCGGTLIDDYIVLTAARCVHQRFTGTLRVQLGRWDLDAAGEPRTQEIAVERVISHPGYMPSSHVHNIALLFLAGAVGLGRSANRVCLPDPSVNYYTHSQCYVHGWRNIPLKDTPNQQLKLHANFHDRQECTQLIKAATGTWQFRLPKENICPSYVAEPGCPRAPGSALVCEAPDSDQQQAQFFLVGIASYAVRDSCTASKAPEVFSNVSDYVSWIDRHVTELGRETSFYRPDPAEFDDD</sequence>
<feature type="domain" description="Peptidase S1" evidence="11">
    <location>
        <begin position="120"/>
        <end position="377"/>
    </location>
</feature>
<dbReference type="GO" id="GO:0006508">
    <property type="term" value="P:proteolysis"/>
    <property type="evidence" value="ECO:0007669"/>
    <property type="project" value="InterPro"/>
</dbReference>
<keyword evidence="5" id="KW-0391">Immunity</keyword>
<keyword evidence="2" id="KW-0964">Secreted</keyword>
<evidence type="ECO:0000256" key="3">
    <source>
        <dbReference type="ARBA" id="ARBA00022588"/>
    </source>
</evidence>
<dbReference type="GO" id="GO:0004252">
    <property type="term" value="F:serine-type endopeptidase activity"/>
    <property type="evidence" value="ECO:0007669"/>
    <property type="project" value="InterPro"/>
</dbReference>
<protein>
    <recommendedName>
        <fullName evidence="11">Peptidase S1 domain-containing protein</fullName>
    </recommendedName>
</protein>
<reference evidence="13" key="1">
    <citation type="submission" date="2014-01" db="EMBL/GenBank/DDBJ databases">
        <title>The Genome Sequence of Anopheles farauti FAR1 (V2).</title>
        <authorList>
            <consortium name="The Broad Institute Genomics Platform"/>
            <person name="Neafsey D.E."/>
            <person name="Besansky N."/>
            <person name="Howell P."/>
            <person name="Walton C."/>
            <person name="Young S.K."/>
            <person name="Zeng Q."/>
            <person name="Gargeya S."/>
            <person name="Fitzgerald M."/>
            <person name="Haas B."/>
            <person name="Abouelleil A."/>
            <person name="Allen A.W."/>
            <person name="Alvarado L."/>
            <person name="Arachchi H.M."/>
            <person name="Berlin A.M."/>
            <person name="Chapman S.B."/>
            <person name="Gainer-Dewar J."/>
            <person name="Goldberg J."/>
            <person name="Griggs A."/>
            <person name="Gujja S."/>
            <person name="Hansen M."/>
            <person name="Howarth C."/>
            <person name="Imamovic A."/>
            <person name="Ireland A."/>
            <person name="Larimer J."/>
            <person name="McCowan C."/>
            <person name="Murphy C."/>
            <person name="Pearson M."/>
            <person name="Poon T.W."/>
            <person name="Priest M."/>
            <person name="Roberts A."/>
            <person name="Saif S."/>
            <person name="Shea T."/>
            <person name="Sisk P."/>
            <person name="Sykes S."/>
            <person name="Wortman J."/>
            <person name="Nusbaum C."/>
            <person name="Birren B."/>
        </authorList>
    </citation>
    <scope>NUCLEOTIDE SEQUENCE [LARGE SCALE GENOMIC DNA]</scope>
    <source>
        <strain evidence="13">FAR1</strain>
    </source>
</reference>
<evidence type="ECO:0000256" key="5">
    <source>
        <dbReference type="ARBA" id="ARBA00022859"/>
    </source>
</evidence>
<keyword evidence="7" id="KW-0325">Glycoprotein</keyword>
<dbReference type="GO" id="GO:0045087">
    <property type="term" value="P:innate immune response"/>
    <property type="evidence" value="ECO:0007669"/>
    <property type="project" value="UniProtKB-KW"/>
</dbReference>
<feature type="region of interest" description="Disordered" evidence="9">
    <location>
        <begin position="81"/>
        <end position="111"/>
    </location>
</feature>
<evidence type="ECO:0000256" key="8">
    <source>
        <dbReference type="ARBA" id="ARBA00024195"/>
    </source>
</evidence>
<feature type="signal peptide" evidence="10">
    <location>
        <begin position="1"/>
        <end position="20"/>
    </location>
</feature>
<evidence type="ECO:0000256" key="9">
    <source>
        <dbReference type="SAM" id="MobiDB-lite"/>
    </source>
</evidence>
<reference evidence="12" key="2">
    <citation type="submission" date="2020-05" db="UniProtKB">
        <authorList>
            <consortium name="EnsemblMetazoa"/>
        </authorList>
    </citation>
    <scope>IDENTIFICATION</scope>
    <source>
        <strain evidence="12">FAR1</strain>
    </source>
</reference>
<organism evidence="12 13">
    <name type="scientific">Anopheles farauti</name>
    <dbReference type="NCBI Taxonomy" id="69004"/>
    <lineage>
        <taxon>Eukaryota</taxon>
        <taxon>Metazoa</taxon>
        <taxon>Ecdysozoa</taxon>
        <taxon>Arthropoda</taxon>
        <taxon>Hexapoda</taxon>
        <taxon>Insecta</taxon>
        <taxon>Pterygota</taxon>
        <taxon>Neoptera</taxon>
        <taxon>Endopterygota</taxon>
        <taxon>Diptera</taxon>
        <taxon>Nematocera</taxon>
        <taxon>Culicoidea</taxon>
        <taxon>Culicidae</taxon>
        <taxon>Anophelinae</taxon>
        <taxon>Anopheles</taxon>
    </lineage>
</organism>
<dbReference type="InterPro" id="IPR043504">
    <property type="entry name" value="Peptidase_S1_PA_chymotrypsin"/>
</dbReference>
<keyword evidence="4 10" id="KW-0732">Signal</keyword>
<comment type="similarity">
    <text evidence="8">Belongs to the peptidase S1 family. CLIP subfamily.</text>
</comment>
<evidence type="ECO:0000256" key="7">
    <source>
        <dbReference type="ARBA" id="ARBA00023180"/>
    </source>
</evidence>
<dbReference type="Gene3D" id="2.40.10.10">
    <property type="entry name" value="Trypsin-like serine proteases"/>
    <property type="match status" value="1"/>
</dbReference>
<evidence type="ECO:0000313" key="13">
    <source>
        <dbReference type="Proteomes" id="UP000075886"/>
    </source>
</evidence>
<evidence type="ECO:0000313" key="12">
    <source>
        <dbReference type="EnsemblMetazoa" id="AFAF009219-PA"/>
    </source>
</evidence>
<dbReference type="Proteomes" id="UP000075886">
    <property type="component" value="Unassembled WGS sequence"/>
</dbReference>
<dbReference type="AlphaFoldDB" id="A0A182QFM8"/>
<dbReference type="SUPFAM" id="SSF50494">
    <property type="entry name" value="Trypsin-like serine proteases"/>
    <property type="match status" value="1"/>
</dbReference>
<dbReference type="Pfam" id="PF00089">
    <property type="entry name" value="Trypsin"/>
    <property type="match status" value="1"/>
</dbReference>
<evidence type="ECO:0000256" key="1">
    <source>
        <dbReference type="ARBA" id="ARBA00004613"/>
    </source>
</evidence>
<evidence type="ECO:0000256" key="2">
    <source>
        <dbReference type="ARBA" id="ARBA00022525"/>
    </source>
</evidence>
<evidence type="ECO:0000256" key="10">
    <source>
        <dbReference type="SAM" id="SignalP"/>
    </source>
</evidence>
<keyword evidence="6" id="KW-1015">Disulfide bond</keyword>
<evidence type="ECO:0000259" key="11">
    <source>
        <dbReference type="PROSITE" id="PS50240"/>
    </source>
</evidence>
<accession>A0A182QFM8</accession>
<dbReference type="GO" id="GO:0005576">
    <property type="term" value="C:extracellular region"/>
    <property type="evidence" value="ECO:0007669"/>
    <property type="project" value="UniProtKB-SubCell"/>
</dbReference>
<dbReference type="SMART" id="SM00020">
    <property type="entry name" value="Tryp_SPc"/>
    <property type="match status" value="1"/>
</dbReference>
<proteinExistence type="inferred from homology"/>
<keyword evidence="13" id="KW-1185">Reference proteome</keyword>
<dbReference type="InterPro" id="IPR009003">
    <property type="entry name" value="Peptidase_S1_PA"/>
</dbReference>
<dbReference type="PANTHER" id="PTHR24256">
    <property type="entry name" value="TRYPTASE-RELATED"/>
    <property type="match status" value="1"/>
</dbReference>
<dbReference type="InterPro" id="IPR051487">
    <property type="entry name" value="Ser/Thr_Proteases_Immune/Dev"/>
</dbReference>
<comment type="subcellular location">
    <subcellularLocation>
        <location evidence="1">Secreted</location>
    </subcellularLocation>
</comment>
<dbReference type="VEuPathDB" id="VectorBase:AFAF009219"/>
<dbReference type="PROSITE" id="PS50240">
    <property type="entry name" value="TRYPSIN_DOM"/>
    <property type="match status" value="1"/>
</dbReference>
<keyword evidence="3" id="KW-0399">Innate immunity</keyword>
<feature type="chain" id="PRO_5010693625" description="Peptidase S1 domain-containing protein" evidence="10">
    <location>
        <begin position="21"/>
        <end position="396"/>
    </location>
</feature>
<dbReference type="InterPro" id="IPR001254">
    <property type="entry name" value="Trypsin_dom"/>
</dbReference>